<dbReference type="Gene3D" id="2.60.40.10">
    <property type="entry name" value="Immunoglobulins"/>
    <property type="match status" value="1"/>
</dbReference>
<evidence type="ECO:0008006" key="3">
    <source>
        <dbReference type="Google" id="ProtNLM"/>
    </source>
</evidence>
<name>K2QBL5_9LACT</name>
<dbReference type="RefSeq" id="WP_004260510.1">
    <property type="nucleotide sequence ID" value="NZ_AMQS01000030.1"/>
</dbReference>
<organism evidence="1 2">
    <name type="scientific">Lactococcus garvieae DCC43</name>
    <dbReference type="NCBI Taxonomy" id="1231377"/>
    <lineage>
        <taxon>Bacteria</taxon>
        <taxon>Bacillati</taxon>
        <taxon>Bacillota</taxon>
        <taxon>Bacilli</taxon>
        <taxon>Lactobacillales</taxon>
        <taxon>Streptococcaceae</taxon>
        <taxon>Lactococcus</taxon>
    </lineage>
</organism>
<accession>K2QBL5</accession>
<evidence type="ECO:0000313" key="2">
    <source>
        <dbReference type="Proteomes" id="UP000006787"/>
    </source>
</evidence>
<evidence type="ECO:0000313" key="1">
    <source>
        <dbReference type="EMBL" id="EKF50907.1"/>
    </source>
</evidence>
<dbReference type="InterPro" id="IPR013783">
    <property type="entry name" value="Ig-like_fold"/>
</dbReference>
<dbReference type="AlphaFoldDB" id="K2QBL5"/>
<reference evidence="1 2" key="1">
    <citation type="journal article" date="2012" name="J. Bacteriol.">
        <title>Genome Sequence of the Bacteriocin-Producing Strain Lactococcus garvieae DCC43.</title>
        <authorList>
            <person name="Gabrielsen C."/>
            <person name="Brede D.A."/>
            <person name="Hernandez P.E."/>
            <person name="Nes I.F."/>
            <person name="Diep D.B."/>
        </authorList>
    </citation>
    <scope>NUCLEOTIDE SEQUENCE [LARGE SCALE GENOMIC DNA]</scope>
    <source>
        <strain evidence="1 2">DCC43</strain>
    </source>
</reference>
<dbReference type="EMBL" id="AMQS01000030">
    <property type="protein sequence ID" value="EKF50907.1"/>
    <property type="molecule type" value="Genomic_DNA"/>
</dbReference>
<dbReference type="InterPro" id="IPR036116">
    <property type="entry name" value="FN3_sf"/>
</dbReference>
<protein>
    <recommendedName>
        <fullName evidence="3">Fibronectin type III domain-containing protein</fullName>
    </recommendedName>
</protein>
<dbReference type="eggNOG" id="ENOG502ZKXJ">
    <property type="taxonomic scope" value="Bacteria"/>
</dbReference>
<gene>
    <name evidence="1" type="ORF">C426_1730</name>
</gene>
<proteinExistence type="predicted"/>
<dbReference type="Proteomes" id="UP000006787">
    <property type="component" value="Unassembled WGS sequence"/>
</dbReference>
<dbReference type="SUPFAM" id="SSF49265">
    <property type="entry name" value="Fibronectin type III"/>
    <property type="match status" value="1"/>
</dbReference>
<comment type="caution">
    <text evidence="1">The sequence shown here is derived from an EMBL/GenBank/DDBJ whole genome shotgun (WGS) entry which is preliminary data.</text>
</comment>
<dbReference type="PATRIC" id="fig|1231377.3.peg.1709"/>
<sequence length="119" mass="12805">MLHPAKPQNVTGVINGDGSVTINWDKVEGALAYLTHYGDANQGAPSELKYMGYSETNSWTLAAENVPELQTGDFIIVTVQTYNIKAPSDIATEVEKAAYLHDGPFTGSAWSTAVTLTKE</sequence>